<dbReference type="OrthoDB" id="4708870at2759"/>
<feature type="compositionally biased region" description="Polar residues" evidence="1">
    <location>
        <begin position="148"/>
        <end position="169"/>
    </location>
</feature>
<sequence length="481" mass="55204">MGGSAFTTGRSHPLLTPRMPKDVYDTVKARCHAVLREHYLCVASPIDGPGKKDFGDVDILLAWPLRPSASKHEAFNTIAEVLKATDTIMDKGKELSGHLALPWPRELYPAPDSVQPGALDVNSYCDPHLTPDNLDDALHARHHPPSGESASQSRSDDTLTTPGNQTFTADQHLENKDEELFIQVDVRVCDSLEYFQWMLFKHAHGDMWNLLGTTIRPYGLSVDERSLWLRIPEIEAFNRNRAKVFLTSDPVEILQFLGLPIENFWTDTFEDLDAMYEYVARCRLFWVKPLDPETDGAATGLEQDRKKLKANDRKRMNQRPGFRKWVEEFKPRCRAEGRFLIQPTNREQVTQEAFDWFHIQREFEARRLEFLLERNKEMIWTNVIKGSIPDANASNQREMMYRSCLVKALKRVILEGDARYGVLPEGSLMDEDGFYVTEDVVKFITLHQDTIGRVAMDINQAGFEKHKKKKAAKESGQRLEL</sequence>
<proteinExistence type="predicted"/>
<accession>A0A9P9E5U5</accession>
<dbReference type="EMBL" id="JAGMUU010000019">
    <property type="protein sequence ID" value="KAH7131468.1"/>
    <property type="molecule type" value="Genomic_DNA"/>
</dbReference>
<dbReference type="AlphaFoldDB" id="A0A9P9E5U5"/>
<gene>
    <name evidence="2" type="ORF">B0J13DRAFT_104988</name>
</gene>
<evidence type="ECO:0000313" key="2">
    <source>
        <dbReference type="EMBL" id="KAH7131468.1"/>
    </source>
</evidence>
<keyword evidence="3" id="KW-1185">Reference proteome</keyword>
<evidence type="ECO:0000313" key="3">
    <source>
        <dbReference type="Proteomes" id="UP000717696"/>
    </source>
</evidence>
<reference evidence="2" key="1">
    <citation type="journal article" date="2021" name="Nat. Commun.">
        <title>Genetic determinants of endophytism in the Arabidopsis root mycobiome.</title>
        <authorList>
            <person name="Mesny F."/>
            <person name="Miyauchi S."/>
            <person name="Thiergart T."/>
            <person name="Pickel B."/>
            <person name="Atanasova L."/>
            <person name="Karlsson M."/>
            <person name="Huettel B."/>
            <person name="Barry K.W."/>
            <person name="Haridas S."/>
            <person name="Chen C."/>
            <person name="Bauer D."/>
            <person name="Andreopoulos W."/>
            <person name="Pangilinan J."/>
            <person name="LaButti K."/>
            <person name="Riley R."/>
            <person name="Lipzen A."/>
            <person name="Clum A."/>
            <person name="Drula E."/>
            <person name="Henrissat B."/>
            <person name="Kohler A."/>
            <person name="Grigoriev I.V."/>
            <person name="Martin F.M."/>
            <person name="Hacquard S."/>
        </authorList>
    </citation>
    <scope>NUCLEOTIDE SEQUENCE</scope>
    <source>
        <strain evidence="2">MPI-CAGE-AT-0021</strain>
    </source>
</reference>
<evidence type="ECO:0000256" key="1">
    <source>
        <dbReference type="SAM" id="MobiDB-lite"/>
    </source>
</evidence>
<feature type="region of interest" description="Disordered" evidence="1">
    <location>
        <begin position="134"/>
        <end position="172"/>
    </location>
</feature>
<dbReference type="Proteomes" id="UP000717696">
    <property type="component" value="Unassembled WGS sequence"/>
</dbReference>
<protein>
    <submittedName>
        <fullName evidence="2">Uncharacterized protein</fullName>
    </submittedName>
</protein>
<organism evidence="2 3">
    <name type="scientific">Dactylonectria estremocensis</name>
    <dbReference type="NCBI Taxonomy" id="1079267"/>
    <lineage>
        <taxon>Eukaryota</taxon>
        <taxon>Fungi</taxon>
        <taxon>Dikarya</taxon>
        <taxon>Ascomycota</taxon>
        <taxon>Pezizomycotina</taxon>
        <taxon>Sordariomycetes</taxon>
        <taxon>Hypocreomycetidae</taxon>
        <taxon>Hypocreales</taxon>
        <taxon>Nectriaceae</taxon>
        <taxon>Dactylonectria</taxon>
    </lineage>
</organism>
<comment type="caution">
    <text evidence="2">The sequence shown here is derived from an EMBL/GenBank/DDBJ whole genome shotgun (WGS) entry which is preliminary data.</text>
</comment>
<name>A0A9P9E5U5_9HYPO</name>